<dbReference type="Proteomes" id="UP000789702">
    <property type="component" value="Unassembled WGS sequence"/>
</dbReference>
<sequence>MDIPKLRTRKRYKKGLSDIINPVDTNVIENFSPQEYSLSFTNSEADETSKEMNKEVDEEVDEEINENTDDETNENTDKETNENTDEKTDEEAEAEVLADEELEQTDNYFQEFTHKLLVVDAEEGQINDDVLEEESSEFEGFDGDAYEDLSKILKHPKFLKEEVITNIRRFRKWRYKLPLLQVRQHDVPICEKKVPSTLLSTKKAFVISPLVHLEHVLNNPTLMPKMYFGHGVVEEEKSEFWHGDLWQESPLFGEHQIKCKDGG</sequence>
<dbReference type="EMBL" id="CAJVPU010000955">
    <property type="protein sequence ID" value="CAG8467035.1"/>
    <property type="molecule type" value="Genomic_DNA"/>
</dbReference>
<protein>
    <submittedName>
        <fullName evidence="1">5488_t:CDS:1</fullName>
    </submittedName>
</protein>
<comment type="caution">
    <text evidence="1">The sequence shown here is derived from an EMBL/GenBank/DDBJ whole genome shotgun (WGS) entry which is preliminary data.</text>
</comment>
<evidence type="ECO:0000313" key="2">
    <source>
        <dbReference type="Proteomes" id="UP000789702"/>
    </source>
</evidence>
<organism evidence="1 2">
    <name type="scientific">Dentiscutata heterogama</name>
    <dbReference type="NCBI Taxonomy" id="1316150"/>
    <lineage>
        <taxon>Eukaryota</taxon>
        <taxon>Fungi</taxon>
        <taxon>Fungi incertae sedis</taxon>
        <taxon>Mucoromycota</taxon>
        <taxon>Glomeromycotina</taxon>
        <taxon>Glomeromycetes</taxon>
        <taxon>Diversisporales</taxon>
        <taxon>Gigasporaceae</taxon>
        <taxon>Dentiscutata</taxon>
    </lineage>
</organism>
<reference evidence="1" key="1">
    <citation type="submission" date="2021-06" db="EMBL/GenBank/DDBJ databases">
        <authorList>
            <person name="Kallberg Y."/>
            <person name="Tangrot J."/>
            <person name="Rosling A."/>
        </authorList>
    </citation>
    <scope>NUCLEOTIDE SEQUENCE</scope>
    <source>
        <strain evidence="1">IL203A</strain>
    </source>
</reference>
<evidence type="ECO:0000313" key="1">
    <source>
        <dbReference type="EMBL" id="CAG8467035.1"/>
    </source>
</evidence>
<keyword evidence="2" id="KW-1185">Reference proteome</keyword>
<gene>
    <name evidence="1" type="ORF">DHETER_LOCUS1542</name>
</gene>
<name>A0ACA9KD51_9GLOM</name>
<proteinExistence type="predicted"/>
<accession>A0ACA9KD51</accession>